<comment type="caution">
    <text evidence="2">The sequence shown here is derived from an EMBL/GenBank/DDBJ whole genome shotgun (WGS) entry which is preliminary data.</text>
</comment>
<dbReference type="HOGENOM" id="CLU_2837279_0_0_9"/>
<reference evidence="2" key="1">
    <citation type="journal article" date="2010" name="Microbiol. Resour. Announc.">
        <title>Comparative genomics of the bacterial genus Listeria: Genome evolution is characterized by limited gene acquisition and limited gene loss.</title>
        <authorList>
            <person name="den Bakker H.C."/>
            <person name="Cummings C.A."/>
            <person name="Ferreira V."/>
            <person name="Vatta P."/>
            <person name="Orsi R.H."/>
            <person name="Degoricija L."/>
            <person name="Barker M."/>
            <person name="Petrauskene O."/>
            <person name="Furtado M.R."/>
            <person name="Wiedmann M."/>
        </authorList>
    </citation>
    <scope>NUCLEOTIDE SEQUENCE [LARGE SCALE GENOMIC DNA]</scope>
    <source>
        <strain evidence="2">FSL N1-067</strain>
    </source>
</reference>
<evidence type="ECO:0000256" key="1">
    <source>
        <dbReference type="SAM" id="Phobius"/>
    </source>
</evidence>
<organism evidence="2">
    <name type="scientific">Listeria seeligeri FSL N1-067</name>
    <dbReference type="NCBI Taxonomy" id="702453"/>
    <lineage>
        <taxon>Bacteria</taxon>
        <taxon>Bacillati</taxon>
        <taxon>Bacillota</taxon>
        <taxon>Bacilli</taxon>
        <taxon>Bacillales</taxon>
        <taxon>Listeriaceae</taxon>
        <taxon>Listeria</taxon>
    </lineage>
</organism>
<sequence length="66" mass="7859">NSIVVLLFPSNLFHCVFYLIQLSRGTIIAPFCVIYFIHLVFLYSRDIFPNTFKHFVNRIIITISWH</sequence>
<keyword evidence="1" id="KW-0812">Transmembrane</keyword>
<accession>E3ZMJ7</accession>
<dbReference type="Proteomes" id="UP000004302">
    <property type="component" value="Chromosome"/>
</dbReference>
<dbReference type="EMBL" id="ADXJ01000250">
    <property type="protein sequence ID" value="EFS01151.1"/>
    <property type="molecule type" value="Genomic_DNA"/>
</dbReference>
<gene>
    <name evidence="2" type="ORF">NT03LS_0650a</name>
</gene>
<protein>
    <submittedName>
        <fullName evidence="2">PbpX</fullName>
    </submittedName>
</protein>
<feature type="non-terminal residue" evidence="2">
    <location>
        <position position="1"/>
    </location>
</feature>
<feature type="transmembrane region" description="Helical" evidence="1">
    <location>
        <begin position="16"/>
        <end position="43"/>
    </location>
</feature>
<keyword evidence="1" id="KW-1133">Transmembrane helix</keyword>
<keyword evidence="1" id="KW-0472">Membrane</keyword>
<proteinExistence type="predicted"/>
<evidence type="ECO:0000313" key="2">
    <source>
        <dbReference type="EMBL" id="EFS01151.1"/>
    </source>
</evidence>
<name>E3ZMJ7_LISSE</name>
<dbReference type="AlphaFoldDB" id="E3ZMJ7"/>